<dbReference type="EMBL" id="BBMN01000001">
    <property type="protein sequence ID" value="GAL02821.1"/>
    <property type="molecule type" value="Genomic_DNA"/>
</dbReference>
<name>A0A090QIQ8_9GAMM</name>
<organism evidence="1 2">
    <name type="scientific">Photobacterium aphoticum</name>
    <dbReference type="NCBI Taxonomy" id="754436"/>
    <lineage>
        <taxon>Bacteria</taxon>
        <taxon>Pseudomonadati</taxon>
        <taxon>Pseudomonadota</taxon>
        <taxon>Gammaproteobacteria</taxon>
        <taxon>Vibrionales</taxon>
        <taxon>Vibrionaceae</taxon>
        <taxon>Photobacterium</taxon>
    </lineage>
</organism>
<accession>A0A090QIQ8</accession>
<comment type="caution">
    <text evidence="1">The sequence shown here is derived from an EMBL/GenBank/DDBJ whole genome shotgun (WGS) entry which is preliminary data.</text>
</comment>
<reference evidence="1 2" key="1">
    <citation type="journal article" date="2014" name="Genome Announc.">
        <title>Draft Genome Sequences of Two Vibrionaceae Species, Vibrio ponticus C121 and Photobacterium aphoticum C119, Isolated as Coral Reef Microbiota.</title>
        <authorList>
            <person name="Al-saari N."/>
            <person name="Meirelles P.M."/>
            <person name="Mino S."/>
            <person name="Suda W."/>
            <person name="Oshima K."/>
            <person name="Hattori M."/>
            <person name="Ohkuma M."/>
            <person name="Thompson F.L."/>
            <person name="Gomez-Gil B."/>
            <person name="Sawabe T."/>
            <person name="Sawabe T."/>
        </authorList>
    </citation>
    <scope>NUCLEOTIDE SEQUENCE [LARGE SCALE GENOMIC DNA]</scope>
    <source>
        <strain evidence="1 2">JCM 19237</strain>
    </source>
</reference>
<dbReference type="AlphaFoldDB" id="A0A090QIQ8"/>
<evidence type="ECO:0000313" key="1">
    <source>
        <dbReference type="EMBL" id="GAL02821.1"/>
    </source>
</evidence>
<protein>
    <submittedName>
        <fullName evidence="1">Uncharacterized protein</fullName>
    </submittedName>
</protein>
<dbReference type="Proteomes" id="UP000029227">
    <property type="component" value="Unassembled WGS sequence"/>
</dbReference>
<proteinExistence type="predicted"/>
<dbReference type="STRING" id="754436.JCM19237_5714"/>
<sequence length="37" mass="4611">MVRMIVRVVLPIGSYEHSEQEHRYFRDKGMTICRWWT</sequence>
<gene>
    <name evidence="1" type="ORF">JCM19237_5714</name>
</gene>
<evidence type="ECO:0000313" key="2">
    <source>
        <dbReference type="Proteomes" id="UP000029227"/>
    </source>
</evidence>